<dbReference type="InterPro" id="IPR051422">
    <property type="entry name" value="AlkB_tRNA_MeTrf/Diox"/>
</dbReference>
<dbReference type="PANTHER" id="PTHR13069:SF21">
    <property type="entry name" value="ALKYLATED DNA REPAIR PROTEIN ALKB HOMOLOG 8"/>
    <property type="match status" value="1"/>
</dbReference>
<dbReference type="GO" id="GO:0008757">
    <property type="term" value="F:S-adenosylmethionine-dependent methyltransferase activity"/>
    <property type="evidence" value="ECO:0007669"/>
    <property type="project" value="InterPro"/>
</dbReference>
<reference evidence="6 7" key="1">
    <citation type="journal article" date="2014" name="BMC Biol.">
        <title>A comprehensive evaluation of rodent malaria parasite genomes and gene expression.</title>
        <authorList>
            <person name="Otto T.D."/>
            <person name="Bohme U."/>
            <person name="Jackson A.P."/>
            <person name="Hunt M."/>
            <person name="Franke-Fayard B."/>
            <person name="Hoeijmakers W.A."/>
            <person name="Religa A.A."/>
            <person name="Robertson L."/>
            <person name="Sanders M."/>
            <person name="Ogun S.A."/>
            <person name="Cunningham D."/>
            <person name="Erhart A."/>
            <person name="Billker O."/>
            <person name="Khan S.M."/>
            <person name="Stunnenberg H.G."/>
            <person name="Langhorne J."/>
            <person name="Holder A.A."/>
            <person name="Waters A.P."/>
            <person name="Newbold C.I."/>
            <person name="Pain A."/>
            <person name="Berriman M."/>
            <person name="Janse C.J."/>
        </authorList>
    </citation>
    <scope>NUCLEOTIDE SEQUENCE [LARGE SCALE GENOMIC DNA]</scope>
    <source>
        <strain evidence="5 6">17X</strain>
        <strain evidence="4 7">YM</strain>
    </source>
</reference>
<dbReference type="KEGG" id="pyo:PY17X_0513200"/>
<dbReference type="GeneID" id="3830133"/>
<evidence type="ECO:0000256" key="2">
    <source>
        <dbReference type="ARBA" id="ARBA00022679"/>
    </source>
</evidence>
<dbReference type="Gene3D" id="2.60.120.590">
    <property type="entry name" value="Alpha-ketoglutarate-dependent dioxygenase AlkB-like"/>
    <property type="match status" value="1"/>
</dbReference>
<accession>A0A077Y243</accession>
<dbReference type="GO" id="GO:0106335">
    <property type="term" value="F:tRNA (5-carboxymethyluridine(34)-5-O)-methyltransferase activity"/>
    <property type="evidence" value="ECO:0007669"/>
    <property type="project" value="TreeGrafter"/>
</dbReference>
<dbReference type="GO" id="GO:0005737">
    <property type="term" value="C:cytoplasm"/>
    <property type="evidence" value="ECO:0007669"/>
    <property type="project" value="TreeGrafter"/>
</dbReference>
<dbReference type="CDD" id="cd02440">
    <property type="entry name" value="AdoMet_MTases"/>
    <property type="match status" value="1"/>
</dbReference>
<dbReference type="Proteomes" id="UP000072874">
    <property type="component" value="Chromosome 5"/>
</dbReference>
<dbReference type="PANTHER" id="PTHR13069">
    <property type="entry name" value="ALKYLATED DNA REPAIR PROTEIN ALKB HOMOLOG 8"/>
    <property type="match status" value="1"/>
</dbReference>
<keyword evidence="2 5" id="KW-0808">Transferase</keyword>
<dbReference type="GO" id="GO:0005634">
    <property type="term" value="C:nucleus"/>
    <property type="evidence" value="ECO:0007669"/>
    <property type="project" value="TreeGrafter"/>
</dbReference>
<dbReference type="InterPro" id="IPR013216">
    <property type="entry name" value="Methyltransf_11"/>
</dbReference>
<keyword evidence="1 5" id="KW-0489">Methyltransferase</keyword>
<sequence length="577" mass="67920">MNFIKTCMGSYPVKYYGKTYKVTNTLKLNGIGLKNSSEEDIKKFLSKFNLSCMVYLIDNEDIIYIEFHRKKECSYLFNLLNNNPRNCAIPYKFDIKAEYSNIKYDIKKDSSNIYSTRIETLLQNNDNIFIYNDVLDPNMSNDIIQNYENEKWLKYTKNDEINVSHYFYRGTPNKIYKTYCIQDSSSFFSSEFLSKIKKLLGDKEPDQYTILKCHNKKSIEYIVESSYIFQDEIAFLILENDLPMSFLDIKSESKTNLLVKKNTFIKIKGRLRYELVYGISKKKNIQLEDQAVERKTSYLIIFRFINKNNIEGMLANKTRKEIIKDPKQENSCISININEYSPEHLEKEYVRDVYNQIAQHFCYTRYKPWHNVENIINQEKEGNIIVDVGCGNGKNLKASSKYCFIGFDFSLHLLKTAKKKPNTDIFLANCINIPMKSNIADLCISIAVIHHLGTHESRRKAVSEMVRCTKVGGKILIYVWAYEQKENVVGNRKFDSQDIFVPWYLQQQHMPETNVENDLNDKIAYSPAPKNLLKFQRYYHVFKREELYGLCTSINGIHVEDFFFDNNNWAILLKKIY</sequence>
<dbReference type="EMBL" id="LK934633">
    <property type="protein sequence ID" value="CDU16720.1"/>
    <property type="molecule type" value="Genomic_DNA"/>
</dbReference>
<reference evidence="4" key="2">
    <citation type="submission" date="2014-05" db="EMBL/GenBank/DDBJ databases">
        <authorList>
            <person name="Aslett A.Martin."/>
            <person name="De Silva Nishadi"/>
        </authorList>
    </citation>
    <scope>NUCLEOTIDE SEQUENCE</scope>
    <source>
        <strain evidence="4">YM</strain>
    </source>
</reference>
<dbReference type="VEuPathDB" id="PlasmoDB:PY02953"/>
<organism evidence="4 7">
    <name type="scientific">Plasmodium yoelii</name>
    <dbReference type="NCBI Taxonomy" id="5861"/>
    <lineage>
        <taxon>Eukaryota</taxon>
        <taxon>Sar</taxon>
        <taxon>Alveolata</taxon>
        <taxon>Apicomplexa</taxon>
        <taxon>Aconoidasida</taxon>
        <taxon>Haemosporida</taxon>
        <taxon>Plasmodiidae</taxon>
        <taxon>Plasmodium</taxon>
        <taxon>Plasmodium (Vinckeia)</taxon>
    </lineage>
</organism>
<dbReference type="Pfam" id="PF08241">
    <property type="entry name" value="Methyltransf_11"/>
    <property type="match status" value="1"/>
</dbReference>
<feature type="domain" description="Methyltransferase type 11" evidence="3">
    <location>
        <begin position="386"/>
        <end position="477"/>
    </location>
</feature>
<dbReference type="GO" id="GO:0002098">
    <property type="term" value="P:tRNA wobble uridine modification"/>
    <property type="evidence" value="ECO:0007669"/>
    <property type="project" value="TreeGrafter"/>
</dbReference>
<evidence type="ECO:0000313" key="5">
    <source>
        <dbReference type="EMBL" id="VTZ74266.1"/>
    </source>
</evidence>
<evidence type="ECO:0000313" key="6">
    <source>
        <dbReference type="Proteomes" id="UP000072874"/>
    </source>
</evidence>
<dbReference type="VEuPathDB" id="PlasmoDB:PY17X_0513200"/>
<evidence type="ECO:0000313" key="7">
    <source>
        <dbReference type="Proteomes" id="UP000072904"/>
    </source>
</evidence>
<dbReference type="GO" id="GO:0030488">
    <property type="term" value="P:tRNA methylation"/>
    <property type="evidence" value="ECO:0007669"/>
    <property type="project" value="TreeGrafter"/>
</dbReference>
<dbReference type="VEuPathDB" id="PlasmoDB:PYYM_0512500"/>
<evidence type="ECO:0000313" key="4">
    <source>
        <dbReference type="EMBL" id="CDU16720.1"/>
    </source>
</evidence>
<dbReference type="Gene3D" id="3.40.50.150">
    <property type="entry name" value="Vaccinia Virus protein VP39"/>
    <property type="match status" value="1"/>
</dbReference>
<dbReference type="RefSeq" id="XP_022811677.1">
    <property type="nucleotide sequence ID" value="XM_022955224.1"/>
</dbReference>
<dbReference type="GO" id="GO:0000049">
    <property type="term" value="F:tRNA binding"/>
    <property type="evidence" value="ECO:0007669"/>
    <property type="project" value="TreeGrafter"/>
</dbReference>
<reference evidence="5" key="3">
    <citation type="submission" date="2014-05" db="EMBL/GenBank/DDBJ databases">
        <authorList>
            <person name="Aslett M.A."/>
            <person name="De Silva N."/>
        </authorList>
    </citation>
    <scope>NUCLEOTIDE SEQUENCE</scope>
    <source>
        <strain evidence="5">17X</strain>
    </source>
</reference>
<evidence type="ECO:0000256" key="1">
    <source>
        <dbReference type="ARBA" id="ARBA00022603"/>
    </source>
</evidence>
<dbReference type="OMA" id="NNWAILL"/>
<protein>
    <submittedName>
        <fullName evidence="5">Methyltransferase, putative</fullName>
    </submittedName>
</protein>
<dbReference type="OrthoDB" id="271595at2759"/>
<dbReference type="SUPFAM" id="SSF53335">
    <property type="entry name" value="S-adenosyl-L-methionine-dependent methyltransferases"/>
    <property type="match status" value="1"/>
</dbReference>
<evidence type="ECO:0000259" key="3">
    <source>
        <dbReference type="Pfam" id="PF08241"/>
    </source>
</evidence>
<proteinExistence type="predicted"/>
<dbReference type="AlphaFoldDB" id="A0A077Y243"/>
<dbReference type="VEuPathDB" id="PlasmoDB:Py17XNL_000504487"/>
<dbReference type="InterPro" id="IPR037151">
    <property type="entry name" value="AlkB-like_sf"/>
</dbReference>
<gene>
    <name evidence="5" type="ORF">PY17X_0513200</name>
    <name evidence="4" type="ORF">PYYM_0512500</name>
</gene>
<dbReference type="EMBL" id="LM993659">
    <property type="protein sequence ID" value="VTZ74266.1"/>
    <property type="molecule type" value="Genomic_DNA"/>
</dbReference>
<name>A0A077Y243_PLAYE</name>
<dbReference type="InterPro" id="IPR029063">
    <property type="entry name" value="SAM-dependent_MTases_sf"/>
</dbReference>
<dbReference type="Proteomes" id="UP000072904">
    <property type="component" value="Chromosome 5"/>
</dbReference>
<reference evidence="5" key="4">
    <citation type="submission" date="2019-05" db="EMBL/GenBank/DDBJ databases">
        <authorList>
            <consortium name="Pathogen Informatics"/>
        </authorList>
    </citation>
    <scope>NUCLEOTIDE SEQUENCE</scope>
    <source>
        <strain evidence="5">17X</strain>
    </source>
</reference>